<name>A0AAE0ZTU8_9GAST</name>
<keyword evidence="2" id="KW-1185">Reference proteome</keyword>
<comment type="caution">
    <text evidence="1">The sequence shown here is derived from an EMBL/GenBank/DDBJ whole genome shotgun (WGS) entry which is preliminary data.</text>
</comment>
<sequence>MDHGSSIPPLEKGDKPTGWLVVFCPLHVKSGLGRGEWGVGGTSTARSGLPLTNNSIDLKDQLLWPAQTKGTCKTCSPVPDRFHSLTQAETTEAIVTLFALSPQNGGSYLGTVFSIMIHIGLFTNHLPTKIIFVPCKPYVN</sequence>
<gene>
    <name evidence="1" type="ORF">RRG08_015306</name>
</gene>
<protein>
    <submittedName>
        <fullName evidence="1">Uncharacterized protein</fullName>
    </submittedName>
</protein>
<accession>A0AAE0ZTU8</accession>
<organism evidence="1 2">
    <name type="scientific">Elysia crispata</name>
    <name type="common">lettuce slug</name>
    <dbReference type="NCBI Taxonomy" id="231223"/>
    <lineage>
        <taxon>Eukaryota</taxon>
        <taxon>Metazoa</taxon>
        <taxon>Spiralia</taxon>
        <taxon>Lophotrochozoa</taxon>
        <taxon>Mollusca</taxon>
        <taxon>Gastropoda</taxon>
        <taxon>Heterobranchia</taxon>
        <taxon>Euthyneura</taxon>
        <taxon>Panpulmonata</taxon>
        <taxon>Sacoglossa</taxon>
        <taxon>Placobranchoidea</taxon>
        <taxon>Plakobranchidae</taxon>
        <taxon>Elysia</taxon>
    </lineage>
</organism>
<evidence type="ECO:0000313" key="2">
    <source>
        <dbReference type="Proteomes" id="UP001283361"/>
    </source>
</evidence>
<dbReference type="EMBL" id="JAWDGP010003317">
    <property type="protein sequence ID" value="KAK3775459.1"/>
    <property type="molecule type" value="Genomic_DNA"/>
</dbReference>
<dbReference type="Proteomes" id="UP001283361">
    <property type="component" value="Unassembled WGS sequence"/>
</dbReference>
<dbReference type="AlphaFoldDB" id="A0AAE0ZTU8"/>
<reference evidence="1" key="1">
    <citation type="journal article" date="2023" name="G3 (Bethesda)">
        <title>A reference genome for the long-term kleptoplast-retaining sea slug Elysia crispata morphotype clarki.</title>
        <authorList>
            <person name="Eastman K.E."/>
            <person name="Pendleton A.L."/>
            <person name="Shaikh M.A."/>
            <person name="Suttiyut T."/>
            <person name="Ogas R."/>
            <person name="Tomko P."/>
            <person name="Gavelis G."/>
            <person name="Widhalm J.R."/>
            <person name="Wisecaver J.H."/>
        </authorList>
    </citation>
    <scope>NUCLEOTIDE SEQUENCE</scope>
    <source>
        <strain evidence="1">ECLA1</strain>
    </source>
</reference>
<proteinExistence type="predicted"/>
<evidence type="ECO:0000313" key="1">
    <source>
        <dbReference type="EMBL" id="KAK3775459.1"/>
    </source>
</evidence>